<sequence length="578" mass="64141">MSKCGSVMSWRSPWMSARRMNHFILMASIFEVLLRPLFFAIRIGILYVAEAKEPVDALEQFAFTPYIGRVFRQEAPHDFVFCWDASGTSLAIIALDLDHPILFGQPPYHLCTGYEYTHDGRLLGLRWCYNRPSGIWEITLHDGLPTSLHCTSKKLTPAHLSCRSPSIHYDADRKIGRLFWLSCASSGPHGGTFSLHEFTTQALVDTIWEPRASDGFPGLYINANLPASPFVTLDGKLFLFSTLHSDRKLYSWSVLATDGCERVVCSRSAPSIPPEIVLGSINAAGEISWRVIHSPYISPLCTYLYTSSVVDLTPHLRSANSPLQPQLFRDCHPEPRTNADIGHPAIEHRNDASLHSAIHGGPHGAIMTAFSPSIAALALEGCIGSTGYGEAFVRALLGNCETLDVQDCLATVRHLVSLGLAHGGFLTAHLIGQFPYMFTAAVIRNPVTSTDPMSSDIPDWFFNEWSIEIPGHADSTPHALPPRRTPAESQRLWVTAPLAHVDAVTAHVLLHLGGADLRVPSHHGWEYYHALKGNARNRGPEQDIAMQWYEREGHALDGVEAARVVWETSRDWFGRYWA</sequence>
<evidence type="ECO:0000313" key="5">
    <source>
        <dbReference type="EMBL" id="KAJ7683843.1"/>
    </source>
</evidence>
<keyword evidence="6" id="KW-1185">Reference proteome</keyword>
<dbReference type="Pfam" id="PF00326">
    <property type="entry name" value="Peptidase_S9"/>
    <property type="match status" value="1"/>
</dbReference>
<comment type="similarity">
    <text evidence="1">Belongs to the peptidase S9C family.</text>
</comment>
<dbReference type="SUPFAM" id="SSF53474">
    <property type="entry name" value="alpha/beta-Hydrolases"/>
    <property type="match status" value="1"/>
</dbReference>
<comment type="caution">
    <text evidence="5">The sequence shown here is derived from an EMBL/GenBank/DDBJ whole genome shotgun (WGS) entry which is preliminary data.</text>
</comment>
<accession>A0AAD7D8P7</accession>
<feature type="domain" description="Peptidase S9 prolyl oligopeptidase catalytic" evidence="4">
    <location>
        <begin position="384"/>
        <end position="576"/>
    </location>
</feature>
<evidence type="ECO:0000256" key="1">
    <source>
        <dbReference type="ARBA" id="ARBA00010040"/>
    </source>
</evidence>
<proteinExistence type="inferred from homology"/>
<evidence type="ECO:0000313" key="6">
    <source>
        <dbReference type="Proteomes" id="UP001221757"/>
    </source>
</evidence>
<evidence type="ECO:0000256" key="2">
    <source>
        <dbReference type="ARBA" id="ARBA00022801"/>
    </source>
</evidence>
<dbReference type="InterPro" id="IPR029058">
    <property type="entry name" value="AB_hydrolase_fold"/>
</dbReference>
<dbReference type="Gene3D" id="3.40.50.1820">
    <property type="entry name" value="alpha/beta hydrolase"/>
    <property type="match status" value="1"/>
</dbReference>
<dbReference type="PANTHER" id="PTHR42776:SF4">
    <property type="entry name" value="ACYLAMINO-ACID-RELEASING ENZYME"/>
    <property type="match status" value="1"/>
</dbReference>
<dbReference type="EMBL" id="JARKIE010000104">
    <property type="protein sequence ID" value="KAJ7683843.1"/>
    <property type="molecule type" value="Genomic_DNA"/>
</dbReference>
<dbReference type="GO" id="GO:0006508">
    <property type="term" value="P:proteolysis"/>
    <property type="evidence" value="ECO:0007669"/>
    <property type="project" value="InterPro"/>
</dbReference>
<protein>
    <recommendedName>
        <fullName evidence="3">Dipeptidyl-peptidase V</fullName>
    </recommendedName>
</protein>
<gene>
    <name evidence="5" type="ORF">B0H17DRAFT_1160822</name>
</gene>
<name>A0AAD7D8P7_MYCRO</name>
<reference evidence="5" key="1">
    <citation type="submission" date="2023-03" db="EMBL/GenBank/DDBJ databases">
        <title>Massive genome expansion in bonnet fungi (Mycena s.s.) driven by repeated elements and novel gene families across ecological guilds.</title>
        <authorList>
            <consortium name="Lawrence Berkeley National Laboratory"/>
            <person name="Harder C.B."/>
            <person name="Miyauchi S."/>
            <person name="Viragh M."/>
            <person name="Kuo A."/>
            <person name="Thoen E."/>
            <person name="Andreopoulos B."/>
            <person name="Lu D."/>
            <person name="Skrede I."/>
            <person name="Drula E."/>
            <person name="Henrissat B."/>
            <person name="Morin E."/>
            <person name="Kohler A."/>
            <person name="Barry K."/>
            <person name="LaButti K."/>
            <person name="Morin E."/>
            <person name="Salamov A."/>
            <person name="Lipzen A."/>
            <person name="Mereny Z."/>
            <person name="Hegedus B."/>
            <person name="Baldrian P."/>
            <person name="Stursova M."/>
            <person name="Weitz H."/>
            <person name="Taylor A."/>
            <person name="Grigoriev I.V."/>
            <person name="Nagy L.G."/>
            <person name="Martin F."/>
            <person name="Kauserud H."/>
        </authorList>
    </citation>
    <scope>NUCLEOTIDE SEQUENCE</scope>
    <source>
        <strain evidence="5">CBHHK067</strain>
    </source>
</reference>
<keyword evidence="2 5" id="KW-0378">Hydrolase</keyword>
<organism evidence="5 6">
    <name type="scientific">Mycena rosella</name>
    <name type="common">Pink bonnet</name>
    <name type="synonym">Agaricus rosellus</name>
    <dbReference type="NCBI Taxonomy" id="1033263"/>
    <lineage>
        <taxon>Eukaryota</taxon>
        <taxon>Fungi</taxon>
        <taxon>Dikarya</taxon>
        <taxon>Basidiomycota</taxon>
        <taxon>Agaricomycotina</taxon>
        <taxon>Agaricomycetes</taxon>
        <taxon>Agaricomycetidae</taxon>
        <taxon>Agaricales</taxon>
        <taxon>Marasmiineae</taxon>
        <taxon>Mycenaceae</taxon>
        <taxon>Mycena</taxon>
    </lineage>
</organism>
<evidence type="ECO:0000259" key="4">
    <source>
        <dbReference type="Pfam" id="PF00326"/>
    </source>
</evidence>
<dbReference type="AlphaFoldDB" id="A0AAD7D8P7"/>
<dbReference type="GO" id="GO:0004252">
    <property type="term" value="F:serine-type endopeptidase activity"/>
    <property type="evidence" value="ECO:0007669"/>
    <property type="project" value="TreeGrafter"/>
</dbReference>
<dbReference type="PANTHER" id="PTHR42776">
    <property type="entry name" value="SERINE PEPTIDASE S9 FAMILY MEMBER"/>
    <property type="match status" value="1"/>
</dbReference>
<evidence type="ECO:0000256" key="3">
    <source>
        <dbReference type="ARBA" id="ARBA00032829"/>
    </source>
</evidence>
<dbReference type="Proteomes" id="UP001221757">
    <property type="component" value="Unassembled WGS sequence"/>
</dbReference>
<dbReference type="InterPro" id="IPR001375">
    <property type="entry name" value="Peptidase_S9_cat"/>
</dbReference>